<feature type="compositionally biased region" description="Basic and acidic residues" evidence="1">
    <location>
        <begin position="103"/>
        <end position="116"/>
    </location>
</feature>
<accession>A0A4Z0M988</accession>
<evidence type="ECO:0000256" key="2">
    <source>
        <dbReference type="SAM" id="SignalP"/>
    </source>
</evidence>
<keyword evidence="4" id="KW-1185">Reference proteome</keyword>
<gene>
    <name evidence="3" type="ORF">E4634_00260</name>
</gene>
<organism evidence="3 4">
    <name type="scientific">Mangrovimicrobium sediminis</name>
    <dbReference type="NCBI Taxonomy" id="2562682"/>
    <lineage>
        <taxon>Bacteria</taxon>
        <taxon>Pseudomonadati</taxon>
        <taxon>Pseudomonadota</taxon>
        <taxon>Gammaproteobacteria</taxon>
        <taxon>Cellvibrionales</taxon>
        <taxon>Halieaceae</taxon>
        <taxon>Mangrovimicrobium</taxon>
    </lineage>
</organism>
<feature type="region of interest" description="Disordered" evidence="1">
    <location>
        <begin position="54"/>
        <end position="116"/>
    </location>
</feature>
<dbReference type="Proteomes" id="UP000298050">
    <property type="component" value="Unassembled WGS sequence"/>
</dbReference>
<feature type="compositionally biased region" description="Basic and acidic residues" evidence="1">
    <location>
        <begin position="64"/>
        <end position="97"/>
    </location>
</feature>
<name>A0A4Z0M988_9GAMM</name>
<comment type="caution">
    <text evidence="3">The sequence shown here is derived from an EMBL/GenBank/DDBJ whole genome shotgun (WGS) entry which is preliminary data.</text>
</comment>
<evidence type="ECO:0000313" key="4">
    <source>
        <dbReference type="Proteomes" id="UP000298050"/>
    </source>
</evidence>
<keyword evidence="2" id="KW-0732">Signal</keyword>
<feature type="signal peptide" evidence="2">
    <location>
        <begin position="1"/>
        <end position="26"/>
    </location>
</feature>
<evidence type="ECO:0008006" key="5">
    <source>
        <dbReference type="Google" id="ProtNLM"/>
    </source>
</evidence>
<proteinExistence type="predicted"/>
<reference evidence="3 4" key="1">
    <citation type="submission" date="2019-04" db="EMBL/GenBank/DDBJ databases">
        <title>Taxonomy of novel Haliea sp. from mangrove soil of West Coast of India.</title>
        <authorList>
            <person name="Verma A."/>
            <person name="Kumar P."/>
            <person name="Krishnamurthi S."/>
        </authorList>
    </citation>
    <scope>NUCLEOTIDE SEQUENCE [LARGE SCALE GENOMIC DNA]</scope>
    <source>
        <strain evidence="3 4">SAOS-164</strain>
    </source>
</reference>
<dbReference type="AlphaFoldDB" id="A0A4Z0M988"/>
<evidence type="ECO:0000256" key="1">
    <source>
        <dbReference type="SAM" id="MobiDB-lite"/>
    </source>
</evidence>
<feature type="chain" id="PRO_5021460032" description="Low-complexity protein" evidence="2">
    <location>
        <begin position="27"/>
        <end position="116"/>
    </location>
</feature>
<evidence type="ECO:0000313" key="3">
    <source>
        <dbReference type="EMBL" id="TGD76263.1"/>
    </source>
</evidence>
<dbReference type="EMBL" id="SRLE01000001">
    <property type="protein sequence ID" value="TGD76263.1"/>
    <property type="molecule type" value="Genomic_DNA"/>
</dbReference>
<protein>
    <recommendedName>
        <fullName evidence="5">Low-complexity protein</fullName>
    </recommendedName>
</protein>
<sequence>MSQSKKPLAIALGTAFLASSIAPLAAASSNPFSAQQLSGGYDLANHAKLMEEGSCGGKSAEGSCGEKKAEGSCGEKKAEGSCGEKKAEGSCGEKKAEGSCGEKTTEGKCGEGKCGH</sequence>
<dbReference type="OrthoDB" id="5741829at2"/>